<evidence type="ECO:0000313" key="3">
    <source>
        <dbReference type="Proteomes" id="UP000070422"/>
    </source>
</evidence>
<evidence type="ECO:0000313" key="4">
    <source>
        <dbReference type="Proteomes" id="UP000234775"/>
    </source>
</evidence>
<dbReference type="EMBL" id="LSCQ01000045">
    <property type="protein sequence ID" value="KXB36288.1"/>
    <property type="molecule type" value="Genomic_DNA"/>
</dbReference>
<name>A0A133XZ99_9LACT</name>
<protein>
    <submittedName>
        <fullName evidence="2">DUF2871 domain-containing protein</fullName>
    </submittedName>
</protein>
<dbReference type="InterPro" id="IPR021299">
    <property type="entry name" value="DUF2871"/>
</dbReference>
<sequence length="98" mass="11136">MISGAFYQELTEWFYKTNQFEKGTFVSFYLRVDLVALCDVNTDWEQKRIFPIFIKLYNMGLSLLSVTMLVRGVVQALGVEILKEVHSTLSGVAGIGHI</sequence>
<dbReference type="RefSeq" id="WP_060936837.1">
    <property type="nucleotide sequence ID" value="NZ_JASOZP010000016.1"/>
</dbReference>
<reference evidence="2 4" key="2">
    <citation type="submission" date="2017-12" db="EMBL/GenBank/DDBJ databases">
        <title>Phylogenetic diversity of female urinary microbiome.</title>
        <authorList>
            <person name="Thomas-White K."/>
            <person name="Wolfe A.J."/>
        </authorList>
    </citation>
    <scope>NUCLEOTIDE SEQUENCE [LARGE SCALE GENOMIC DNA]</scope>
    <source>
        <strain evidence="2 4">UMB0844</strain>
    </source>
</reference>
<gene>
    <name evidence="2" type="ORF">CYJ27_06370</name>
    <name evidence="1" type="ORF">HMPREF3187_00929</name>
</gene>
<reference evidence="1 3" key="1">
    <citation type="submission" date="2016-01" db="EMBL/GenBank/DDBJ databases">
        <authorList>
            <person name="Oliw E.H."/>
        </authorList>
    </citation>
    <scope>NUCLEOTIDE SEQUENCE [LARGE SCALE GENOMIC DNA]</scope>
    <source>
        <strain evidence="1 3">KA00635</strain>
    </source>
</reference>
<keyword evidence="4" id="KW-1185">Reference proteome</keyword>
<proteinExistence type="predicted"/>
<comment type="caution">
    <text evidence="1">The sequence shown here is derived from an EMBL/GenBank/DDBJ whole genome shotgun (WGS) entry which is preliminary data.</text>
</comment>
<dbReference type="AlphaFoldDB" id="A0A133XZ99"/>
<accession>A0A133XZ99</accession>
<dbReference type="Pfam" id="PF11070">
    <property type="entry name" value="DUF2871"/>
    <property type="match status" value="1"/>
</dbReference>
<dbReference type="EMBL" id="PKGZ01000005">
    <property type="protein sequence ID" value="PKY91070.1"/>
    <property type="molecule type" value="Genomic_DNA"/>
</dbReference>
<evidence type="ECO:0000313" key="2">
    <source>
        <dbReference type="EMBL" id="PKY91070.1"/>
    </source>
</evidence>
<dbReference type="Proteomes" id="UP000234775">
    <property type="component" value="Unassembled WGS sequence"/>
</dbReference>
<evidence type="ECO:0000313" key="1">
    <source>
        <dbReference type="EMBL" id="KXB36288.1"/>
    </source>
</evidence>
<organism evidence="1 3">
    <name type="scientific">Aerococcus christensenii</name>
    <dbReference type="NCBI Taxonomy" id="87541"/>
    <lineage>
        <taxon>Bacteria</taxon>
        <taxon>Bacillati</taxon>
        <taxon>Bacillota</taxon>
        <taxon>Bacilli</taxon>
        <taxon>Lactobacillales</taxon>
        <taxon>Aerococcaceae</taxon>
        <taxon>Aerococcus</taxon>
    </lineage>
</organism>
<dbReference type="PATRIC" id="fig|87541.4.peg.918"/>
<dbReference type="Proteomes" id="UP000070422">
    <property type="component" value="Unassembled WGS sequence"/>
</dbReference>